<dbReference type="HOGENOM" id="CLU_3187361_0_0_10"/>
<reference evidence="1 2" key="1">
    <citation type="submission" date="2011-12" db="EMBL/GenBank/DDBJ databases">
        <title>The Genome Sequence of Prevotella micans F0438.</title>
        <authorList>
            <consortium name="The Broad Institute Genome Sequencing Platform"/>
            <person name="Earl A."/>
            <person name="Ward D."/>
            <person name="Feldgarden M."/>
            <person name="Gevers D."/>
            <person name="Izard J."/>
            <person name="Baranova O.V."/>
            <person name="Blanton J.M."/>
            <person name="Wade W.G."/>
            <person name="Dewhirst F.E."/>
            <person name="Young S.K."/>
            <person name="Zeng Q."/>
            <person name="Gargeya S."/>
            <person name="Fitzgerald M."/>
            <person name="Haas B."/>
            <person name="Abouelleil A."/>
            <person name="Alvarado L."/>
            <person name="Arachchi H.M."/>
            <person name="Berlin A."/>
            <person name="Chapman S.B."/>
            <person name="Gearin G."/>
            <person name="Goldberg J."/>
            <person name="Griggs A."/>
            <person name="Gujja S."/>
            <person name="Hansen M."/>
            <person name="Heiman D."/>
            <person name="Howarth C."/>
            <person name="Larimer J."/>
            <person name="Lui A."/>
            <person name="MacDonald P.J.P."/>
            <person name="McCowen C."/>
            <person name="Montmayeur A."/>
            <person name="Murphy C."/>
            <person name="Neiman D."/>
            <person name="Pearson M."/>
            <person name="Priest M."/>
            <person name="Roberts A."/>
            <person name="Saif S."/>
            <person name="Shea T."/>
            <person name="Sisk P."/>
            <person name="Stolte C."/>
            <person name="Sykes S."/>
            <person name="Wortman J."/>
            <person name="Nusbaum C."/>
            <person name="Birren B."/>
        </authorList>
    </citation>
    <scope>NUCLEOTIDE SEQUENCE [LARGE SCALE GENOMIC DNA]</scope>
    <source>
        <strain evidence="1 2">F0438</strain>
    </source>
</reference>
<name>H1Q1N1_9BACT</name>
<keyword evidence="2" id="KW-1185">Reference proteome</keyword>
<comment type="caution">
    <text evidence="1">The sequence shown here is derived from an EMBL/GenBank/DDBJ whole genome shotgun (WGS) entry which is preliminary data.</text>
</comment>
<dbReference type="AlphaFoldDB" id="H1Q1N1"/>
<proteinExistence type="predicted"/>
<evidence type="ECO:0000313" key="2">
    <source>
        <dbReference type="Proteomes" id="UP000016023"/>
    </source>
</evidence>
<evidence type="ECO:0000313" key="1">
    <source>
        <dbReference type="EMBL" id="EHO71878.1"/>
    </source>
</evidence>
<dbReference type="Proteomes" id="UP000016023">
    <property type="component" value="Unassembled WGS sequence"/>
</dbReference>
<protein>
    <submittedName>
        <fullName evidence="1">Uncharacterized protein</fullName>
    </submittedName>
</protein>
<accession>H1Q1N1</accession>
<gene>
    <name evidence="1" type="ORF">HMPREF9140_00819</name>
</gene>
<organism evidence="1 2">
    <name type="scientific">Prevotella micans F0438</name>
    <dbReference type="NCBI Taxonomy" id="883158"/>
    <lineage>
        <taxon>Bacteria</taxon>
        <taxon>Pseudomonadati</taxon>
        <taxon>Bacteroidota</taxon>
        <taxon>Bacteroidia</taxon>
        <taxon>Bacteroidales</taxon>
        <taxon>Prevotellaceae</taxon>
        <taxon>Prevotella</taxon>
    </lineage>
</organism>
<dbReference type="EMBL" id="AGWK01000026">
    <property type="protein sequence ID" value="EHO71878.1"/>
    <property type="molecule type" value="Genomic_DNA"/>
</dbReference>
<sequence>MALAAFPPGGKNKKLKKLCFPREGNLGKHYQTNFLHYNQTLISYVS</sequence>